<dbReference type="PATRIC" id="fig|1229276.3.peg.2865"/>
<evidence type="ECO:0000313" key="2">
    <source>
        <dbReference type="EMBL" id="KGE13446.1"/>
    </source>
</evidence>
<keyword evidence="3" id="KW-1185">Reference proteome</keyword>
<dbReference type="InterPro" id="IPR025597">
    <property type="entry name" value="DUF4345"/>
</dbReference>
<accession>A0A0B8T021</accession>
<reference evidence="3" key="1">
    <citation type="submission" date="2014-04" db="EMBL/GenBank/DDBJ databases">
        <title>Whole-Genome optical mapping and complete genome sequence of Sphingobacterium deserti sp. nov., a new spaces isolated from desert in the west of China.</title>
        <authorList>
            <person name="Teng C."/>
            <person name="Zhou Z."/>
            <person name="Li X."/>
            <person name="Chen M."/>
            <person name="Lin M."/>
            <person name="Wang L."/>
            <person name="Su S."/>
            <person name="Zhang C."/>
            <person name="Zhang W."/>
        </authorList>
    </citation>
    <scope>NUCLEOTIDE SEQUENCE [LARGE SCALE GENOMIC DNA]</scope>
    <source>
        <strain evidence="3">ACCC05744</strain>
    </source>
</reference>
<reference evidence="2 3" key="2">
    <citation type="journal article" date="2015" name="PLoS ONE">
        <title>Whole-Genome Optical Mapping and Finished Genome Sequence of Sphingobacterium deserti sp. nov., a New Species Isolated from the Western Desert of China.</title>
        <authorList>
            <person name="Teng C."/>
            <person name="Zhou Z."/>
            <person name="Molnar I."/>
            <person name="Li X."/>
            <person name="Tang R."/>
            <person name="Chen M."/>
            <person name="Wang L."/>
            <person name="Su S."/>
            <person name="Zhang W."/>
            <person name="Lin M."/>
        </authorList>
    </citation>
    <scope>NUCLEOTIDE SEQUENCE [LARGE SCALE GENOMIC DNA]</scope>
    <source>
        <strain evidence="3">ACCC05744</strain>
    </source>
</reference>
<dbReference type="AlphaFoldDB" id="A0A0B8T021"/>
<dbReference type="OrthoDB" id="963667at2"/>
<feature type="transmembrane region" description="Helical" evidence="1">
    <location>
        <begin position="43"/>
        <end position="61"/>
    </location>
</feature>
<keyword evidence="1" id="KW-0472">Membrane</keyword>
<sequence length="119" mass="13384">MQIILKIAGIALLLVGAIFTFKPDLLGKFPTSITPYEIIEKRVMWGVLIGLGIFLMCLNNWSSWRLNLTALLASLTLGVIAARLAGLVLNGFFMKQIWWLLIELAVLGLFGFLYWKQKT</sequence>
<dbReference type="EMBL" id="JJMU01000052">
    <property type="protein sequence ID" value="KGE13446.1"/>
    <property type="molecule type" value="Genomic_DNA"/>
</dbReference>
<keyword evidence="1" id="KW-1133">Transmembrane helix</keyword>
<proteinExistence type="predicted"/>
<name>A0A0B8T021_9SPHI</name>
<dbReference type="eggNOG" id="ENOG5033FCR">
    <property type="taxonomic scope" value="Bacteria"/>
</dbReference>
<dbReference type="RefSeq" id="WP_131555278.1">
    <property type="nucleotide sequence ID" value="NZ_JJMU01000052.1"/>
</dbReference>
<gene>
    <name evidence="2" type="ORF">DI53_2775</name>
</gene>
<dbReference type="Pfam" id="PF14248">
    <property type="entry name" value="DUF4345"/>
    <property type="match status" value="1"/>
</dbReference>
<organism evidence="2 3">
    <name type="scientific">Sphingobacterium deserti</name>
    <dbReference type="NCBI Taxonomy" id="1229276"/>
    <lineage>
        <taxon>Bacteria</taxon>
        <taxon>Pseudomonadati</taxon>
        <taxon>Bacteroidota</taxon>
        <taxon>Sphingobacteriia</taxon>
        <taxon>Sphingobacteriales</taxon>
        <taxon>Sphingobacteriaceae</taxon>
        <taxon>Sphingobacterium</taxon>
    </lineage>
</organism>
<comment type="caution">
    <text evidence="2">The sequence shown here is derived from an EMBL/GenBank/DDBJ whole genome shotgun (WGS) entry which is preliminary data.</text>
</comment>
<evidence type="ECO:0000313" key="3">
    <source>
        <dbReference type="Proteomes" id="UP000031802"/>
    </source>
</evidence>
<feature type="transmembrane region" description="Helical" evidence="1">
    <location>
        <begin position="68"/>
        <end position="91"/>
    </location>
</feature>
<feature type="transmembrane region" description="Helical" evidence="1">
    <location>
        <begin position="97"/>
        <end position="115"/>
    </location>
</feature>
<protein>
    <recommendedName>
        <fullName evidence="4">DUF4345 domain-containing protein</fullName>
    </recommendedName>
</protein>
<keyword evidence="1" id="KW-0812">Transmembrane</keyword>
<dbReference type="Proteomes" id="UP000031802">
    <property type="component" value="Unassembled WGS sequence"/>
</dbReference>
<evidence type="ECO:0008006" key="4">
    <source>
        <dbReference type="Google" id="ProtNLM"/>
    </source>
</evidence>
<evidence type="ECO:0000256" key="1">
    <source>
        <dbReference type="SAM" id="Phobius"/>
    </source>
</evidence>